<keyword evidence="2" id="KW-0328">Glycosyltransferase</keyword>
<evidence type="ECO:0000313" key="5">
    <source>
        <dbReference type="EMBL" id="KKS79616.1"/>
    </source>
</evidence>
<evidence type="ECO:0000259" key="4">
    <source>
        <dbReference type="Pfam" id="PF00535"/>
    </source>
</evidence>
<name>A0A0G1E9B4_9BACT</name>
<gene>
    <name evidence="5" type="ORF">UV54_C0031G0002</name>
</gene>
<dbReference type="GO" id="GO:0009247">
    <property type="term" value="P:glycolipid biosynthetic process"/>
    <property type="evidence" value="ECO:0007669"/>
    <property type="project" value="TreeGrafter"/>
</dbReference>
<dbReference type="Gene3D" id="3.90.550.10">
    <property type="entry name" value="Spore Coat Polysaccharide Biosynthesis Protein SpsA, Chain A"/>
    <property type="match status" value="1"/>
</dbReference>
<comment type="similarity">
    <text evidence="1">Belongs to the glycosyltransferase 2 family.</text>
</comment>
<dbReference type="InterPro" id="IPR001173">
    <property type="entry name" value="Glyco_trans_2-like"/>
</dbReference>
<sequence length="249" mass="28150">MAKFLFKNIWLFLPCHNEEENLQLLVEAIIKLNLVNLSIVIINDNSIDATGKIADKLAARYPKKIAVLHRRPPRGRALAGKDAFMFCLNKKADVIIEMDADFSHDPKYIPLLLQELSKPGVDVVLGSRFLPGASDSDRSAFRTFVSRLSGIVFRIILGINLTDMGSGFKVYKRQALASIDPKNLFSQKGLAISMESIFRVIKNNFAVKEIPIVFKNRQAGESKLSWKDFFEPIFICLKLVLQLGRFHEK</sequence>
<dbReference type="Pfam" id="PF00535">
    <property type="entry name" value="Glycos_transf_2"/>
    <property type="match status" value="1"/>
</dbReference>
<dbReference type="PANTHER" id="PTHR43398:SF1">
    <property type="entry name" value="DOLICHOL-PHOSPHATE MANNOSYLTRANSFERASE SUBUNIT 1"/>
    <property type="match status" value="1"/>
</dbReference>
<evidence type="ECO:0000256" key="1">
    <source>
        <dbReference type="ARBA" id="ARBA00006739"/>
    </source>
</evidence>
<dbReference type="InterPro" id="IPR029044">
    <property type="entry name" value="Nucleotide-diphossugar_trans"/>
</dbReference>
<feature type="domain" description="Glycosyltransferase 2-like" evidence="4">
    <location>
        <begin position="12"/>
        <end position="177"/>
    </location>
</feature>
<accession>A0A0G1E9B4</accession>
<protein>
    <submittedName>
        <fullName evidence="5">Glycosyl transferase, group 2 family protein</fullName>
    </submittedName>
</protein>
<dbReference type="GO" id="GO:0004582">
    <property type="term" value="F:dolichyl-phosphate beta-D-mannosyltransferase activity"/>
    <property type="evidence" value="ECO:0007669"/>
    <property type="project" value="InterPro"/>
</dbReference>
<dbReference type="STRING" id="1618369.UV54_C0031G0002"/>
<reference evidence="5 6" key="1">
    <citation type="journal article" date="2015" name="Nature">
        <title>rRNA introns, odd ribosomes, and small enigmatic genomes across a large radiation of phyla.</title>
        <authorList>
            <person name="Brown C.T."/>
            <person name="Hug L.A."/>
            <person name="Thomas B.C."/>
            <person name="Sharon I."/>
            <person name="Castelle C.J."/>
            <person name="Singh A."/>
            <person name="Wilkins M.J."/>
            <person name="Williams K.H."/>
            <person name="Banfield J.F."/>
        </authorList>
    </citation>
    <scope>NUCLEOTIDE SEQUENCE [LARGE SCALE GENOMIC DNA]</scope>
</reference>
<dbReference type="EMBL" id="LCEW01000031">
    <property type="protein sequence ID" value="KKS79616.1"/>
    <property type="molecule type" value="Genomic_DNA"/>
</dbReference>
<dbReference type="Proteomes" id="UP000034213">
    <property type="component" value="Unassembled WGS sequence"/>
</dbReference>
<proteinExistence type="inferred from homology"/>
<evidence type="ECO:0000256" key="3">
    <source>
        <dbReference type="ARBA" id="ARBA00022679"/>
    </source>
</evidence>
<dbReference type="PANTHER" id="PTHR43398">
    <property type="entry name" value="DOLICHOL-PHOSPHATE MANNOSYLTRANSFERASE SUBUNIT 1"/>
    <property type="match status" value="1"/>
</dbReference>
<organism evidence="5 6">
    <name type="scientific">Candidatus Beckwithbacteria bacterium GW2011_GWA2_43_10</name>
    <dbReference type="NCBI Taxonomy" id="1618369"/>
    <lineage>
        <taxon>Bacteria</taxon>
        <taxon>Candidatus Beckwithiibacteriota</taxon>
    </lineage>
</organism>
<dbReference type="GO" id="GO:0016020">
    <property type="term" value="C:membrane"/>
    <property type="evidence" value="ECO:0007669"/>
    <property type="project" value="GOC"/>
</dbReference>
<dbReference type="AlphaFoldDB" id="A0A0G1E9B4"/>
<dbReference type="SUPFAM" id="SSF53448">
    <property type="entry name" value="Nucleotide-diphospho-sugar transferases"/>
    <property type="match status" value="1"/>
</dbReference>
<comment type="caution">
    <text evidence="5">The sequence shown here is derived from an EMBL/GenBank/DDBJ whole genome shotgun (WGS) entry which is preliminary data.</text>
</comment>
<evidence type="ECO:0000313" key="6">
    <source>
        <dbReference type="Proteomes" id="UP000034213"/>
    </source>
</evidence>
<evidence type="ECO:0000256" key="2">
    <source>
        <dbReference type="ARBA" id="ARBA00022676"/>
    </source>
</evidence>
<keyword evidence="3 5" id="KW-0808">Transferase</keyword>
<dbReference type="InterPro" id="IPR039528">
    <property type="entry name" value="DPM1-like"/>
</dbReference>